<dbReference type="GO" id="GO:0008410">
    <property type="term" value="F:CoA-transferase activity"/>
    <property type="evidence" value="ECO:0007669"/>
    <property type="project" value="TreeGrafter"/>
</dbReference>
<accession>A0A0F9FEK4</accession>
<dbReference type="InterPro" id="IPR003673">
    <property type="entry name" value="CoA-Trfase_fam_III"/>
</dbReference>
<comment type="caution">
    <text evidence="2">The sequence shown here is derived from an EMBL/GenBank/DDBJ whole genome shotgun (WGS) entry which is preliminary data.</text>
</comment>
<keyword evidence="1" id="KW-0808">Transferase</keyword>
<reference evidence="2" key="1">
    <citation type="journal article" date="2015" name="Nature">
        <title>Complex archaea that bridge the gap between prokaryotes and eukaryotes.</title>
        <authorList>
            <person name="Spang A."/>
            <person name="Saw J.H."/>
            <person name="Jorgensen S.L."/>
            <person name="Zaremba-Niedzwiedzka K."/>
            <person name="Martijn J."/>
            <person name="Lind A.E."/>
            <person name="van Eijk R."/>
            <person name="Schleper C."/>
            <person name="Guy L."/>
            <person name="Ettema T.J."/>
        </authorList>
    </citation>
    <scope>NUCLEOTIDE SEQUENCE</scope>
</reference>
<evidence type="ECO:0000313" key="2">
    <source>
        <dbReference type="EMBL" id="KKL76851.1"/>
    </source>
</evidence>
<dbReference type="Pfam" id="PF02515">
    <property type="entry name" value="CoA_transf_3"/>
    <property type="match status" value="1"/>
</dbReference>
<proteinExistence type="predicted"/>
<dbReference type="InterPro" id="IPR044855">
    <property type="entry name" value="CoA-Trfase_III_dom3_sf"/>
</dbReference>
<dbReference type="SUPFAM" id="SSF89796">
    <property type="entry name" value="CoA-transferase family III (CaiB/BaiF)"/>
    <property type="match status" value="1"/>
</dbReference>
<dbReference type="Gene3D" id="3.30.1540.10">
    <property type="entry name" value="formyl-coa transferase, domain 3"/>
    <property type="match status" value="1"/>
</dbReference>
<dbReference type="InterPro" id="IPR023606">
    <property type="entry name" value="CoA-Trfase_III_dom_1_sf"/>
</dbReference>
<organism evidence="2">
    <name type="scientific">marine sediment metagenome</name>
    <dbReference type="NCBI Taxonomy" id="412755"/>
    <lineage>
        <taxon>unclassified sequences</taxon>
        <taxon>metagenomes</taxon>
        <taxon>ecological metagenomes</taxon>
    </lineage>
</organism>
<dbReference type="InterPro" id="IPR050483">
    <property type="entry name" value="CoA-transferase_III_domain"/>
</dbReference>
<dbReference type="PANTHER" id="PTHR48207:SF3">
    <property type="entry name" value="SUCCINATE--HYDROXYMETHYLGLUTARATE COA-TRANSFERASE"/>
    <property type="match status" value="1"/>
</dbReference>
<sequence length="415" mass="44160">MTDHAQNGQPRGGTLEGVKVIDLTMMLAGPFASMMLADQGADVIKVEPPGGDNTRRIGPHPKGGLTQDEGGYGGYFASINRNKRSIVLDLKSSPGLAALKRMIASSDLLIENFRYGVMERLGLDSATLRELNSKLVHVSVRGFGDTAGGVSPYRDWPAYDPISQAMGGIMGITGPVKGGAPTKIGPGIGDIAPAMFAAFGAVSALYRAQRTGEGDRVDISMVDGVLALCERIVYQYSATGKARGPEGNGHPLLCPFGIFAAADGYLTLGIPNDKFWEIFVGLIGLPDLARDPDFATNTARLENADRTHSIVTDWTSARTRAEIADVIGNHVPFAPVMTAADIFNDPHFNSRDMLVQVPFPGASDGMHVANTPVKMEYAKSGVRDRAPMTDEHATEILTEFGFSPDEIRLLGSGPS</sequence>
<dbReference type="EMBL" id="LAZR01023923">
    <property type="protein sequence ID" value="KKL76851.1"/>
    <property type="molecule type" value="Genomic_DNA"/>
</dbReference>
<dbReference type="Gene3D" id="3.40.50.10540">
    <property type="entry name" value="Crotonobetainyl-coa:carnitine coa-transferase, domain 1"/>
    <property type="match status" value="1"/>
</dbReference>
<evidence type="ECO:0000256" key="1">
    <source>
        <dbReference type="ARBA" id="ARBA00022679"/>
    </source>
</evidence>
<dbReference type="AlphaFoldDB" id="A0A0F9FEK4"/>
<name>A0A0F9FEK4_9ZZZZ</name>
<dbReference type="PANTHER" id="PTHR48207">
    <property type="entry name" value="SUCCINATE--HYDROXYMETHYLGLUTARATE COA-TRANSFERASE"/>
    <property type="match status" value="1"/>
</dbReference>
<evidence type="ECO:0008006" key="3">
    <source>
        <dbReference type="Google" id="ProtNLM"/>
    </source>
</evidence>
<protein>
    <recommendedName>
        <fullName evidence="3">Formyl-CoA transferase</fullName>
    </recommendedName>
</protein>
<gene>
    <name evidence="2" type="ORF">LCGC14_2040770</name>
</gene>